<gene>
    <name evidence="1" type="ORF">SKAU_G00304790</name>
</gene>
<keyword evidence="2" id="KW-1185">Reference proteome</keyword>
<protein>
    <submittedName>
        <fullName evidence="1">Uncharacterized protein</fullName>
    </submittedName>
</protein>
<evidence type="ECO:0000313" key="2">
    <source>
        <dbReference type="Proteomes" id="UP001152622"/>
    </source>
</evidence>
<comment type="caution">
    <text evidence="1">The sequence shown here is derived from an EMBL/GenBank/DDBJ whole genome shotgun (WGS) entry which is preliminary data.</text>
</comment>
<reference evidence="1" key="1">
    <citation type="journal article" date="2023" name="Science">
        <title>Genome structures resolve the early diversification of teleost fishes.</title>
        <authorList>
            <person name="Parey E."/>
            <person name="Louis A."/>
            <person name="Montfort J."/>
            <person name="Bouchez O."/>
            <person name="Roques C."/>
            <person name="Iampietro C."/>
            <person name="Lluch J."/>
            <person name="Castinel A."/>
            <person name="Donnadieu C."/>
            <person name="Desvignes T."/>
            <person name="Floi Bucao C."/>
            <person name="Jouanno E."/>
            <person name="Wen M."/>
            <person name="Mejri S."/>
            <person name="Dirks R."/>
            <person name="Jansen H."/>
            <person name="Henkel C."/>
            <person name="Chen W.J."/>
            <person name="Zahm M."/>
            <person name="Cabau C."/>
            <person name="Klopp C."/>
            <person name="Thompson A.W."/>
            <person name="Robinson-Rechavi M."/>
            <person name="Braasch I."/>
            <person name="Lecointre G."/>
            <person name="Bobe J."/>
            <person name="Postlethwait J.H."/>
            <person name="Berthelot C."/>
            <person name="Roest Crollius H."/>
            <person name="Guiguen Y."/>
        </authorList>
    </citation>
    <scope>NUCLEOTIDE SEQUENCE</scope>
    <source>
        <strain evidence="1">WJC10195</strain>
    </source>
</reference>
<dbReference type="AlphaFoldDB" id="A0A9Q1INN2"/>
<proteinExistence type="predicted"/>
<organism evidence="1 2">
    <name type="scientific">Synaphobranchus kaupii</name>
    <name type="common">Kaup's arrowtooth eel</name>
    <dbReference type="NCBI Taxonomy" id="118154"/>
    <lineage>
        <taxon>Eukaryota</taxon>
        <taxon>Metazoa</taxon>
        <taxon>Chordata</taxon>
        <taxon>Craniata</taxon>
        <taxon>Vertebrata</taxon>
        <taxon>Euteleostomi</taxon>
        <taxon>Actinopterygii</taxon>
        <taxon>Neopterygii</taxon>
        <taxon>Teleostei</taxon>
        <taxon>Anguilliformes</taxon>
        <taxon>Synaphobranchidae</taxon>
        <taxon>Synaphobranchus</taxon>
    </lineage>
</organism>
<dbReference type="Proteomes" id="UP001152622">
    <property type="component" value="Chromosome 12"/>
</dbReference>
<sequence length="93" mass="10243">MGRAKELSDSQCGTIIGCPLSNKSVSHISALLELLQSTVSAVIVKWKLLEAPAQAHKLTERDCRALKQMLCDYVTAAAPRRYERKTDGRVDEA</sequence>
<name>A0A9Q1INN2_SYNKA</name>
<dbReference type="OrthoDB" id="8627217at2759"/>
<accession>A0A9Q1INN2</accession>
<dbReference type="Gene3D" id="1.10.10.10">
    <property type="entry name" value="Winged helix-like DNA-binding domain superfamily/Winged helix DNA-binding domain"/>
    <property type="match status" value="1"/>
</dbReference>
<evidence type="ECO:0000313" key="1">
    <source>
        <dbReference type="EMBL" id="KAJ8346286.1"/>
    </source>
</evidence>
<dbReference type="EMBL" id="JAINUF010000012">
    <property type="protein sequence ID" value="KAJ8346286.1"/>
    <property type="molecule type" value="Genomic_DNA"/>
</dbReference>
<dbReference type="InterPro" id="IPR036388">
    <property type="entry name" value="WH-like_DNA-bd_sf"/>
</dbReference>